<reference evidence="2" key="1">
    <citation type="submission" date="2019-02" db="EMBL/GenBank/DDBJ databases">
        <authorList>
            <person name="Gruber-Vodicka R. H."/>
            <person name="Seah K. B. B."/>
        </authorList>
    </citation>
    <scope>NUCLEOTIDE SEQUENCE</scope>
    <source>
        <strain evidence="4">BECK_SA2B12</strain>
        <strain evidence="3">BECK_SA2B15</strain>
        <strain evidence="2">BECK_SA2B20</strain>
    </source>
</reference>
<dbReference type="EMBL" id="CAADFG010000362">
    <property type="protein sequence ID" value="VFK03886.1"/>
    <property type="molecule type" value="Genomic_DNA"/>
</dbReference>
<feature type="compositionally biased region" description="Basic residues" evidence="1">
    <location>
        <begin position="71"/>
        <end position="84"/>
    </location>
</feature>
<name>A0A450VFL3_9GAMM</name>
<protein>
    <submittedName>
        <fullName evidence="2">Uncharacterized protein</fullName>
    </submittedName>
</protein>
<organism evidence="2">
    <name type="scientific">Candidatus Kentrum eta</name>
    <dbReference type="NCBI Taxonomy" id="2126337"/>
    <lineage>
        <taxon>Bacteria</taxon>
        <taxon>Pseudomonadati</taxon>
        <taxon>Pseudomonadota</taxon>
        <taxon>Gammaproteobacteria</taxon>
        <taxon>Candidatus Kentrum</taxon>
    </lineage>
</organism>
<dbReference type="EMBL" id="CAADFI010000362">
    <property type="protein sequence ID" value="VFK03550.1"/>
    <property type="molecule type" value="Genomic_DNA"/>
</dbReference>
<evidence type="ECO:0000313" key="4">
    <source>
        <dbReference type="EMBL" id="VFK06565.1"/>
    </source>
</evidence>
<dbReference type="AlphaFoldDB" id="A0A450VFL3"/>
<gene>
    <name evidence="3" type="ORF">BECKH772A_GA0070896_103624</name>
    <name evidence="2" type="ORF">BECKH772B_GA0070898_103624</name>
    <name evidence="4" type="ORF">BECKH772C_GA0070978_103584</name>
</gene>
<accession>A0A450VFL3</accession>
<evidence type="ECO:0000313" key="2">
    <source>
        <dbReference type="EMBL" id="VFK03550.1"/>
    </source>
</evidence>
<proteinExistence type="predicted"/>
<sequence length="153" mass="17541">MDRPLAIFAIGLSLKFARDSEKLLTLLQKKATEVRMLTGGIFSQQDRQMTKLIDHALRNADKAMGRERKWNKTGKRRITPRRHVDHNPIRTQLFSEIPHHATIAPYRPRTQPHRQRDHGKTPRTNPSGVGSFSMRSTELPPDSTRKATTRGQS</sequence>
<evidence type="ECO:0000313" key="3">
    <source>
        <dbReference type="EMBL" id="VFK03886.1"/>
    </source>
</evidence>
<dbReference type="EMBL" id="CAADFJ010000358">
    <property type="protein sequence ID" value="VFK06565.1"/>
    <property type="molecule type" value="Genomic_DNA"/>
</dbReference>
<feature type="region of interest" description="Disordered" evidence="1">
    <location>
        <begin position="63"/>
        <end position="153"/>
    </location>
</feature>
<feature type="compositionally biased region" description="Polar residues" evidence="1">
    <location>
        <begin position="122"/>
        <end position="136"/>
    </location>
</feature>
<evidence type="ECO:0000256" key="1">
    <source>
        <dbReference type="SAM" id="MobiDB-lite"/>
    </source>
</evidence>